<dbReference type="Gene3D" id="3.40.50.720">
    <property type="entry name" value="NAD(P)-binding Rossmann-like Domain"/>
    <property type="match status" value="1"/>
</dbReference>
<dbReference type="InterPro" id="IPR010945">
    <property type="entry name" value="Malate_DH_type2"/>
</dbReference>
<dbReference type="CDD" id="cd01338">
    <property type="entry name" value="MDH_chloroplast-like"/>
    <property type="match status" value="1"/>
</dbReference>
<keyword evidence="8" id="KW-1185">Reference proteome</keyword>
<dbReference type="GO" id="GO:0030060">
    <property type="term" value="F:L-malate dehydrogenase (NAD+) activity"/>
    <property type="evidence" value="ECO:0007669"/>
    <property type="project" value="UniProtKB-EC"/>
</dbReference>
<dbReference type="AlphaFoldDB" id="A0AAV9IGP4"/>
<dbReference type="PANTHER" id="PTHR23382">
    <property type="entry name" value="MALATE DEHYDROGENASE"/>
    <property type="match status" value="1"/>
</dbReference>
<evidence type="ECO:0000256" key="3">
    <source>
        <dbReference type="ARBA" id="ARBA00023002"/>
    </source>
</evidence>
<dbReference type="Gene3D" id="3.90.110.10">
    <property type="entry name" value="Lactate dehydrogenase/glycoside hydrolase, family 4, C-terminal"/>
    <property type="match status" value="1"/>
</dbReference>
<evidence type="ECO:0000259" key="6">
    <source>
        <dbReference type="Pfam" id="PF02866"/>
    </source>
</evidence>
<dbReference type="PROSITE" id="PS00068">
    <property type="entry name" value="MDH"/>
    <property type="match status" value="1"/>
</dbReference>
<dbReference type="Pfam" id="PF02866">
    <property type="entry name" value="Ldh_1_C"/>
    <property type="match status" value="1"/>
</dbReference>
<gene>
    <name evidence="7" type="ORF">GAYE_SCF25G4500</name>
</gene>
<dbReference type="EC" id="1.1.1.37" evidence="2"/>
<dbReference type="InterPro" id="IPR015955">
    <property type="entry name" value="Lactate_DH/Glyco_Ohase_4_C"/>
</dbReference>
<comment type="similarity">
    <text evidence="1">Belongs to the LDH/MDH superfamily. MDH type 2 family.</text>
</comment>
<evidence type="ECO:0000256" key="2">
    <source>
        <dbReference type="ARBA" id="ARBA00012995"/>
    </source>
</evidence>
<accession>A0AAV9IGP4</accession>
<dbReference type="FunFam" id="3.40.50.720:FF:000010">
    <property type="entry name" value="Malate dehydrogenase"/>
    <property type="match status" value="1"/>
</dbReference>
<dbReference type="SUPFAM" id="SSF51735">
    <property type="entry name" value="NAD(P)-binding Rossmann-fold domains"/>
    <property type="match status" value="1"/>
</dbReference>
<dbReference type="InterPro" id="IPR022383">
    <property type="entry name" value="Lactate/malate_DH_C"/>
</dbReference>
<evidence type="ECO:0000313" key="7">
    <source>
        <dbReference type="EMBL" id="KAK4526584.1"/>
    </source>
</evidence>
<comment type="caution">
    <text evidence="7">The sequence shown here is derived from an EMBL/GenBank/DDBJ whole genome shotgun (WGS) entry which is preliminary data.</text>
</comment>
<dbReference type="InterPro" id="IPR036291">
    <property type="entry name" value="NAD(P)-bd_dom_sf"/>
</dbReference>
<dbReference type="NCBIfam" id="NF003916">
    <property type="entry name" value="PRK05442.1"/>
    <property type="match status" value="1"/>
</dbReference>
<dbReference type="EMBL" id="JANCYU010000041">
    <property type="protein sequence ID" value="KAK4526584.1"/>
    <property type="molecule type" value="Genomic_DNA"/>
</dbReference>
<dbReference type="Pfam" id="PF00056">
    <property type="entry name" value="Ldh_1_N"/>
    <property type="match status" value="1"/>
</dbReference>
<dbReference type="InterPro" id="IPR001252">
    <property type="entry name" value="Malate_DH_AS"/>
</dbReference>
<evidence type="ECO:0000259" key="5">
    <source>
        <dbReference type="Pfam" id="PF00056"/>
    </source>
</evidence>
<name>A0AAV9IGP4_9RHOD</name>
<sequence length="409" mass="44997">MASLRHCRGLWNQFANNNLALKPDRLPFLNNHRVKGNFTLFSRGVQIYKGSGKDWLPTLHVAVTGAAGQIAYSLLPRIANGEMLGEDQPIVLHLLEVPQALSKLQGVVMELEDCAFPLVQGIVATDDLRKGFADVSVALLVGAKPRSQGMERKDLLSSNANIFAEQGKALNEVAAKDLRVFVVGNPANTNAMICAANAPRFNPERFMSMTRLDQNRTQYMVAQKAGCKIPEVDRVVVWGNHSATQYPDITHARIKGESARKVINDEKWIREVMIPKVQQRGAEVIKARGASSAASAAAAIVDHMRDYWHGAGDRWCSVGIPSDGTYGIDEGLWYSVPVMCPGGHYRRILNLPIEEFSASMMEKSRKELVEERDAVRHLIPKEFGEKMYTAKKNSSAASSAAGKKTATSK</sequence>
<dbReference type="HAMAP" id="MF_01517">
    <property type="entry name" value="Malate_dehydrog_2"/>
    <property type="match status" value="1"/>
</dbReference>
<dbReference type="NCBIfam" id="TIGR01759">
    <property type="entry name" value="MalateDH-SF1"/>
    <property type="match status" value="1"/>
</dbReference>
<evidence type="ECO:0000256" key="1">
    <source>
        <dbReference type="ARBA" id="ARBA00009613"/>
    </source>
</evidence>
<proteinExistence type="inferred from homology"/>
<feature type="domain" description="Lactate/malate dehydrogenase N-terminal" evidence="5">
    <location>
        <begin position="60"/>
        <end position="204"/>
    </location>
</feature>
<keyword evidence="3" id="KW-0560">Oxidoreductase</keyword>
<protein>
    <recommendedName>
        <fullName evidence="2">malate dehydrogenase</fullName>
        <ecNumber evidence="2">1.1.1.37</ecNumber>
    </recommendedName>
</protein>
<organism evidence="7 8">
    <name type="scientific">Galdieria yellowstonensis</name>
    <dbReference type="NCBI Taxonomy" id="3028027"/>
    <lineage>
        <taxon>Eukaryota</taxon>
        <taxon>Rhodophyta</taxon>
        <taxon>Bangiophyceae</taxon>
        <taxon>Galdieriales</taxon>
        <taxon>Galdieriaceae</taxon>
        <taxon>Galdieria</taxon>
    </lineage>
</organism>
<evidence type="ECO:0000313" key="8">
    <source>
        <dbReference type="Proteomes" id="UP001300502"/>
    </source>
</evidence>
<keyword evidence="4" id="KW-0520">NAD</keyword>
<reference evidence="7 8" key="1">
    <citation type="submission" date="2022-07" db="EMBL/GenBank/DDBJ databases">
        <title>Genome-wide signatures of adaptation to extreme environments.</title>
        <authorList>
            <person name="Cho C.H."/>
            <person name="Yoon H.S."/>
        </authorList>
    </citation>
    <scope>NUCLEOTIDE SEQUENCE [LARGE SCALE GENOMIC DNA]</scope>
    <source>
        <strain evidence="7 8">108.79 E11</strain>
    </source>
</reference>
<dbReference type="InterPro" id="IPR001236">
    <property type="entry name" value="Lactate/malate_DH_N"/>
</dbReference>
<feature type="domain" description="Lactate/malate dehydrogenase C-terminal" evidence="6">
    <location>
        <begin position="210"/>
        <end position="375"/>
    </location>
</feature>
<dbReference type="FunFam" id="3.90.110.10:FF:000002">
    <property type="entry name" value="Malate dehydrogenase"/>
    <property type="match status" value="1"/>
</dbReference>
<dbReference type="Proteomes" id="UP001300502">
    <property type="component" value="Unassembled WGS sequence"/>
</dbReference>
<evidence type="ECO:0000256" key="4">
    <source>
        <dbReference type="ARBA" id="ARBA00023027"/>
    </source>
</evidence>
<dbReference type="SUPFAM" id="SSF56327">
    <property type="entry name" value="LDH C-terminal domain-like"/>
    <property type="match status" value="1"/>
</dbReference>
<dbReference type="GO" id="GO:0006108">
    <property type="term" value="P:malate metabolic process"/>
    <property type="evidence" value="ECO:0007669"/>
    <property type="project" value="InterPro"/>
</dbReference>